<feature type="signal peptide" evidence="7">
    <location>
        <begin position="1"/>
        <end position="29"/>
    </location>
</feature>
<feature type="transmembrane region" description="Helical" evidence="6">
    <location>
        <begin position="472"/>
        <end position="489"/>
    </location>
</feature>
<evidence type="ECO:0000256" key="1">
    <source>
        <dbReference type="ARBA" id="ARBA00004651"/>
    </source>
</evidence>
<feature type="transmembrane region" description="Helical" evidence="6">
    <location>
        <begin position="402"/>
        <end position="427"/>
    </location>
</feature>
<dbReference type="Pfam" id="PF00753">
    <property type="entry name" value="Lactamase_B"/>
    <property type="match status" value="1"/>
</dbReference>
<dbReference type="Pfam" id="PF03772">
    <property type="entry name" value="Competence"/>
    <property type="match status" value="1"/>
</dbReference>
<keyword evidence="2" id="KW-1003">Cell membrane</keyword>
<dbReference type="InterPro" id="IPR004477">
    <property type="entry name" value="ComEC_N"/>
</dbReference>
<dbReference type="InterPro" id="IPR036866">
    <property type="entry name" value="RibonucZ/Hydroxyglut_hydro"/>
</dbReference>
<dbReference type="InterPro" id="IPR035681">
    <property type="entry name" value="ComA-like_MBL"/>
</dbReference>
<feature type="transmembrane region" description="Helical" evidence="6">
    <location>
        <begin position="32"/>
        <end position="49"/>
    </location>
</feature>
<dbReference type="Proteomes" id="UP000557204">
    <property type="component" value="Unassembled WGS sequence"/>
</dbReference>
<dbReference type="CDD" id="cd07731">
    <property type="entry name" value="ComA-like_MBL-fold"/>
    <property type="match status" value="1"/>
</dbReference>
<evidence type="ECO:0000256" key="4">
    <source>
        <dbReference type="ARBA" id="ARBA00022989"/>
    </source>
</evidence>
<dbReference type="Gene3D" id="3.60.15.10">
    <property type="entry name" value="Ribonuclease Z/Hydroxyacylglutathione hydrolase-like"/>
    <property type="match status" value="1"/>
</dbReference>
<dbReference type="PANTHER" id="PTHR30619:SF1">
    <property type="entry name" value="RECOMBINATION PROTEIN 2"/>
    <property type="match status" value="1"/>
</dbReference>
<dbReference type="InterPro" id="IPR001279">
    <property type="entry name" value="Metallo-B-lactamas"/>
</dbReference>
<proteinExistence type="predicted"/>
<dbReference type="InterPro" id="IPR025405">
    <property type="entry name" value="DUF4131"/>
</dbReference>
<keyword evidence="3 6" id="KW-0812">Transmembrane</keyword>
<reference evidence="9 10" key="1">
    <citation type="submission" date="2020-05" db="EMBL/GenBank/DDBJ databases">
        <title>Genome sequence of Isoptericola sp. JC619 isolated from Chilika lagoon, India.</title>
        <authorList>
            <person name="Kumar D."/>
            <person name="Appam K."/>
            <person name="Gandham S."/>
            <person name="Uppada J."/>
            <person name="Sasikala C."/>
            <person name="Venkata Ramana C."/>
        </authorList>
    </citation>
    <scope>NUCLEOTIDE SEQUENCE [LARGE SCALE GENOMIC DNA]</scope>
    <source>
        <strain evidence="9 10">JC619</strain>
    </source>
</reference>
<evidence type="ECO:0000256" key="5">
    <source>
        <dbReference type="ARBA" id="ARBA00023136"/>
    </source>
</evidence>
<feature type="transmembrane region" description="Helical" evidence="6">
    <location>
        <begin position="521"/>
        <end position="542"/>
    </location>
</feature>
<keyword evidence="4 6" id="KW-1133">Transmembrane helix</keyword>
<name>A0A849K8N4_9MICO</name>
<evidence type="ECO:0000313" key="10">
    <source>
        <dbReference type="Proteomes" id="UP000557204"/>
    </source>
</evidence>
<feature type="transmembrane region" description="Helical" evidence="6">
    <location>
        <begin position="278"/>
        <end position="294"/>
    </location>
</feature>
<dbReference type="NCBIfam" id="TIGR00360">
    <property type="entry name" value="ComEC_N-term"/>
    <property type="match status" value="1"/>
</dbReference>
<evidence type="ECO:0000256" key="2">
    <source>
        <dbReference type="ARBA" id="ARBA00022475"/>
    </source>
</evidence>
<protein>
    <submittedName>
        <fullName evidence="9">DUF4131 domain-containing protein</fullName>
    </submittedName>
</protein>
<dbReference type="AlphaFoldDB" id="A0A849K8N4"/>
<evidence type="ECO:0000256" key="6">
    <source>
        <dbReference type="SAM" id="Phobius"/>
    </source>
</evidence>
<dbReference type="Pfam" id="PF13567">
    <property type="entry name" value="DUF4131"/>
    <property type="match status" value="1"/>
</dbReference>
<dbReference type="SUPFAM" id="SSF56281">
    <property type="entry name" value="Metallo-hydrolase/oxidoreductase"/>
    <property type="match status" value="1"/>
</dbReference>
<evidence type="ECO:0000313" key="9">
    <source>
        <dbReference type="EMBL" id="NNU28389.1"/>
    </source>
</evidence>
<feature type="transmembrane region" description="Helical" evidence="6">
    <location>
        <begin position="346"/>
        <end position="364"/>
    </location>
</feature>
<keyword evidence="10" id="KW-1185">Reference proteome</keyword>
<evidence type="ECO:0000256" key="3">
    <source>
        <dbReference type="ARBA" id="ARBA00022692"/>
    </source>
</evidence>
<feature type="transmembrane region" description="Helical" evidence="6">
    <location>
        <begin position="252"/>
        <end position="271"/>
    </location>
</feature>
<dbReference type="InterPro" id="IPR052159">
    <property type="entry name" value="Competence_DNA_uptake"/>
</dbReference>
<sequence length="803" mass="80356">MTRDLRLAPVLAAAWVASWALTGTSSAWAGPVVAVGAAVLLAIGAALAADDARRRGRPVVTRPAVTRPVVTHGVLVTACLVAVASSVAVQSDARGPLSGLAADGAVVTLHGEVVSSARPAARGDGERWVLAVDEVMTRDVLVPAVGHVMVTAPGPAPRVGATVRPRGRLAPPAFGAGVVAAAQVPSAVPETAAPGPVGRLTDRLRSELLVVTGGLSPQARGLVPGAAVGDTSRVPAPIDEAMRVTGLTHVTAVSGSHFAIVLAVAGAGCVALRIPRGARVLLLALVAVGFVLLVRPEPSVLRAAWTCAVALLALALGRPSAGFSALATAATVLLVVDPWQARSFGFALSCAATAGIVLLTGPLARRMAPWCGRGPAFAVAVPVAAQAACGPVLILLDPVVPTTAVVANLLVAPAVVPATVLGLAATLTAPWAPGLAGGLAWLAGLATGWIASVATAAAAVPGAGVPWPAGPAGAALLALATAAALLAVLRRPPGRGWPAGRDPASWVARARRRARPGRRTVTVGLLGCAAGTVVLVVLLVLVRPVGTGAPADWQVVACDVGQGDTLVVRSGQRAAVVVDVGPPGQDAARCLDRLGVDRVDLLVLSHFHADHVGGLPAVLAGRAVTAALVSPVDDPPEGAERTRATLELAGVPVEVAGRGRHGTAGDVTWTVLGADVTATSANDGSVALALRTAGGVDVVALGDLEVPGQQRLVADLASTGYPADPVEVVKMAHHGSAAQSAELARLLDPAVALVSVGRNDYGHPTDTATQMYRRVGARVVRTDRCGATSLVVRDGAPALVCER</sequence>
<evidence type="ECO:0000256" key="7">
    <source>
        <dbReference type="SAM" id="SignalP"/>
    </source>
</evidence>
<feature type="chain" id="PRO_5032597888" evidence="7">
    <location>
        <begin position="30"/>
        <end position="803"/>
    </location>
</feature>
<dbReference type="PANTHER" id="PTHR30619">
    <property type="entry name" value="DNA INTERNALIZATION/COMPETENCE PROTEIN COMEC/REC2"/>
    <property type="match status" value="1"/>
</dbReference>
<comment type="caution">
    <text evidence="9">The sequence shown here is derived from an EMBL/GenBank/DDBJ whole genome shotgun (WGS) entry which is preliminary data.</text>
</comment>
<keyword evidence="5 6" id="KW-0472">Membrane</keyword>
<accession>A0A849K8N4</accession>
<feature type="domain" description="Metallo-beta-lactamase" evidence="8">
    <location>
        <begin position="562"/>
        <end position="758"/>
    </location>
</feature>
<dbReference type="RefSeq" id="WP_171247931.1">
    <property type="nucleotide sequence ID" value="NZ_JABFAJ010000024.1"/>
</dbReference>
<keyword evidence="7" id="KW-0732">Signal</keyword>
<comment type="subcellular location">
    <subcellularLocation>
        <location evidence="1">Cell membrane</location>
        <topology evidence="1">Multi-pass membrane protein</topology>
    </subcellularLocation>
</comment>
<feature type="transmembrane region" description="Helical" evidence="6">
    <location>
        <begin position="376"/>
        <end position="396"/>
    </location>
</feature>
<gene>
    <name evidence="9" type="ORF">HLI28_12670</name>
</gene>
<dbReference type="EMBL" id="JABFAJ010000024">
    <property type="protein sequence ID" value="NNU28389.1"/>
    <property type="molecule type" value="Genomic_DNA"/>
</dbReference>
<organism evidence="9 10">
    <name type="scientific">Isoptericola sediminis</name>
    <dbReference type="NCBI Taxonomy" id="2733572"/>
    <lineage>
        <taxon>Bacteria</taxon>
        <taxon>Bacillati</taxon>
        <taxon>Actinomycetota</taxon>
        <taxon>Actinomycetes</taxon>
        <taxon>Micrococcales</taxon>
        <taxon>Promicromonosporaceae</taxon>
        <taxon>Isoptericola</taxon>
    </lineage>
</organism>
<feature type="transmembrane region" description="Helical" evidence="6">
    <location>
        <begin position="439"/>
        <end position="460"/>
    </location>
</feature>
<dbReference type="GO" id="GO:0005886">
    <property type="term" value="C:plasma membrane"/>
    <property type="evidence" value="ECO:0007669"/>
    <property type="project" value="UniProtKB-SubCell"/>
</dbReference>
<dbReference type="SMART" id="SM00849">
    <property type="entry name" value="Lactamase_B"/>
    <property type="match status" value="1"/>
</dbReference>
<evidence type="ECO:0000259" key="8">
    <source>
        <dbReference type="SMART" id="SM00849"/>
    </source>
</evidence>